<dbReference type="EMBL" id="BAABHS010000009">
    <property type="protein sequence ID" value="GAA4964341.1"/>
    <property type="molecule type" value="Genomic_DNA"/>
</dbReference>
<accession>A0ABP9H8W4</accession>
<evidence type="ECO:0008006" key="3">
    <source>
        <dbReference type="Google" id="ProtNLM"/>
    </source>
</evidence>
<reference evidence="2" key="1">
    <citation type="journal article" date="2019" name="Int. J. Syst. Evol. Microbiol.">
        <title>The Global Catalogue of Microorganisms (GCM) 10K type strain sequencing project: providing services to taxonomists for standard genome sequencing and annotation.</title>
        <authorList>
            <consortium name="The Broad Institute Genomics Platform"/>
            <consortium name="The Broad Institute Genome Sequencing Center for Infectious Disease"/>
            <person name="Wu L."/>
            <person name="Ma J."/>
        </authorList>
    </citation>
    <scope>NUCLEOTIDE SEQUENCE [LARGE SCALE GENOMIC DNA]</scope>
    <source>
        <strain evidence="2">JCM 17986</strain>
    </source>
</reference>
<proteinExistence type="predicted"/>
<evidence type="ECO:0000313" key="1">
    <source>
        <dbReference type="EMBL" id="GAA4964341.1"/>
    </source>
</evidence>
<protein>
    <recommendedName>
        <fullName evidence="3">Tetratricopeptide repeat-containing protein</fullName>
    </recommendedName>
</protein>
<name>A0ABP9H8W4_9ACTN</name>
<gene>
    <name evidence="1" type="ORF">GCM10023205_30540</name>
</gene>
<sequence length="972" mass="102475">MTGAADMYDEVIDDATFERARAEVRERPYGVARSAAAEALLAAAERLGGTPLVAAALLETIVAYNYGGESPKSAVSMGRLLRLYDEQPGEFSPGLTHGVYWHLKWVTSSLLAAPEVPLTTIRSFLDDMERRFRTAGHSMRPVHKCRFYLADHTGDKAGAAAEFAAWMAADRDSLTDCDACERREQGRWLAEQGDDEGALEIFEPTLSGMRTCAEEPQITIADSLLPLIRLGRLDEARTNHLRGYRLVRGSVSTYASVGRHIEFCALTGNEGRGVEITAAHRTWLASPAADADVHLAFLGGVGVLLRRLVALGRGGMRVAGAPGTDGTAAELLALVERDAFALAARFDARNGSDFVSGQLRTRLAAKPVVAALPLGVRSVLVPTPRPAEPAPEAGTSLDELAERARASVKAGHPGSRAAWELFATTAAERGAAVTDRDAADLADARAIDLVNSGDLAAGIEQLRIAAELFAATDRPGPAHVARARAVVSVRHPAAPEVLSADWAPGLDATTADLVHLVSQGRAEPADLVSVLAARMTAARLAFAAAPEETQAAARAAYEAETDRLAAAAAHHRLGHRIAEAGEARAHLAVVDGDHQRAEAELRGALTAAAAAERPWAAASTGRLLGGFLLHHGDAAGAEEVLLGVLDAAQGPTHDPALYADVLAALTRASAVNGRPAAAAEYAALAAQEFDRLGDRLGAVQCRVTLAALFKDLDRPADAAAILEESLPEVDELLGPDDVLHNRWMLGTCLSATGHALEAADVLVGAAARAAAQDADPGIRATLAGEAAQTLAVAERRTEAGAAFPEAIRLAGDAGRAGAAVRLTRAAAWNLIDGQYDDGADEDAARAKVDAGLAKFADAMALLDAAAEDGPDLDRAHERTATEVQWSQALWMEDRNDEALRIADRGATRLEIGLPRFESQYAQLVTVAARVEKHEFGMPELARSRVDAALLVARTLRAAEAVRTLTELREELA</sequence>
<comment type="caution">
    <text evidence="1">The sequence shown here is derived from an EMBL/GenBank/DDBJ whole genome shotgun (WGS) entry which is preliminary data.</text>
</comment>
<keyword evidence="2" id="KW-1185">Reference proteome</keyword>
<dbReference type="Proteomes" id="UP001500466">
    <property type="component" value="Unassembled WGS sequence"/>
</dbReference>
<organism evidence="1 2">
    <name type="scientific">Yinghuangia aomiensis</name>
    <dbReference type="NCBI Taxonomy" id="676205"/>
    <lineage>
        <taxon>Bacteria</taxon>
        <taxon>Bacillati</taxon>
        <taxon>Actinomycetota</taxon>
        <taxon>Actinomycetes</taxon>
        <taxon>Kitasatosporales</taxon>
        <taxon>Streptomycetaceae</taxon>
        <taxon>Yinghuangia</taxon>
    </lineage>
</organism>
<evidence type="ECO:0000313" key="2">
    <source>
        <dbReference type="Proteomes" id="UP001500466"/>
    </source>
</evidence>
<dbReference type="RefSeq" id="WP_345675991.1">
    <property type="nucleotide sequence ID" value="NZ_BAABHS010000009.1"/>
</dbReference>